<keyword evidence="4" id="KW-1003">Cell membrane</keyword>
<evidence type="ECO:0000256" key="2">
    <source>
        <dbReference type="ARBA" id="ARBA00004167"/>
    </source>
</evidence>
<dbReference type="InterPro" id="IPR000953">
    <property type="entry name" value="Chromo/chromo_shadow_dom"/>
</dbReference>
<name>A0A1E5W2G1_9POAL</name>
<dbReference type="InterPro" id="IPR043151">
    <property type="entry name" value="BAH_sf"/>
</dbReference>
<keyword evidence="16" id="KW-0472">Membrane</keyword>
<dbReference type="GO" id="GO:0044027">
    <property type="term" value="P:negative regulation of gene expression via chromosomal CpG island methylation"/>
    <property type="evidence" value="ECO:0007669"/>
    <property type="project" value="TreeGrafter"/>
</dbReference>
<evidence type="ECO:0000256" key="4">
    <source>
        <dbReference type="ARBA" id="ARBA00022475"/>
    </source>
</evidence>
<feature type="binding site" evidence="22">
    <location>
        <position position="1142"/>
    </location>
    <ligand>
        <name>ATP</name>
        <dbReference type="ChEBI" id="CHEBI:30616"/>
    </ligand>
</feature>
<feature type="region of interest" description="Disordered" evidence="23">
    <location>
        <begin position="1554"/>
        <end position="1608"/>
    </location>
</feature>
<dbReference type="SMART" id="SM00220">
    <property type="entry name" value="S_TKc"/>
    <property type="match status" value="1"/>
</dbReference>
<evidence type="ECO:0000256" key="13">
    <source>
        <dbReference type="ARBA" id="ARBA00022840"/>
    </source>
</evidence>
<dbReference type="InterPro" id="IPR001025">
    <property type="entry name" value="BAH_dom"/>
</dbReference>
<dbReference type="PROSITE" id="PS51038">
    <property type="entry name" value="BAH"/>
    <property type="match status" value="1"/>
</dbReference>
<protein>
    <submittedName>
        <fullName evidence="27">DNA (Cytosine-5)-methyltransferase 3</fullName>
    </submittedName>
</protein>
<comment type="subcellular location">
    <subcellularLocation>
        <location evidence="3">Cell membrane</location>
    </subcellularLocation>
    <subcellularLocation>
        <location evidence="2">Membrane</location>
        <topology evidence="2">Single-pass membrane protein</topology>
    </subcellularLocation>
    <subcellularLocation>
        <location evidence="1">Nucleus</location>
    </subcellularLocation>
</comment>
<dbReference type="SUPFAM" id="SSF53335">
    <property type="entry name" value="S-adenosyl-L-methionine-dependent methyltransferases"/>
    <property type="match status" value="1"/>
</dbReference>
<dbReference type="OrthoDB" id="5376140at2759"/>
<keyword evidence="28" id="KW-1185">Reference proteome</keyword>
<feature type="compositionally biased region" description="Low complexity" evidence="23">
    <location>
        <begin position="1"/>
        <end position="11"/>
    </location>
</feature>
<feature type="compositionally biased region" description="Basic residues" evidence="23">
    <location>
        <begin position="117"/>
        <end position="128"/>
    </location>
</feature>
<dbReference type="CDD" id="cd18635">
    <property type="entry name" value="CD_CMT3_like"/>
    <property type="match status" value="1"/>
</dbReference>
<dbReference type="PROSITE" id="PS00094">
    <property type="entry name" value="C5_MTASE_1"/>
    <property type="match status" value="1"/>
</dbReference>
<evidence type="ECO:0000259" key="26">
    <source>
        <dbReference type="PROSITE" id="PS51038"/>
    </source>
</evidence>
<dbReference type="InterPro" id="IPR018117">
    <property type="entry name" value="C5_DNA_meth_AS"/>
</dbReference>
<feature type="compositionally biased region" description="Pro residues" evidence="23">
    <location>
        <begin position="910"/>
        <end position="921"/>
    </location>
</feature>
<dbReference type="InterPro" id="IPR000719">
    <property type="entry name" value="Prot_kinase_dom"/>
</dbReference>
<dbReference type="CDD" id="cd04716">
    <property type="entry name" value="BAH_plantDCM_I"/>
    <property type="match status" value="1"/>
</dbReference>
<keyword evidence="8 21" id="KW-0808">Transferase</keyword>
<dbReference type="InterPro" id="IPR008271">
    <property type="entry name" value="Ser/Thr_kinase_AS"/>
</dbReference>
<evidence type="ECO:0000256" key="14">
    <source>
        <dbReference type="ARBA" id="ARBA00022989"/>
    </source>
</evidence>
<evidence type="ECO:0000256" key="12">
    <source>
        <dbReference type="ARBA" id="ARBA00022777"/>
    </source>
</evidence>
<feature type="compositionally biased region" description="Basic residues" evidence="23">
    <location>
        <begin position="40"/>
        <end position="54"/>
    </location>
</feature>
<keyword evidence="10" id="KW-0812">Transmembrane</keyword>
<dbReference type="Gene3D" id="3.40.50.150">
    <property type="entry name" value="Vaccinia Virus protein VP39"/>
    <property type="match status" value="1"/>
</dbReference>
<dbReference type="Gene3D" id="3.90.120.10">
    <property type="entry name" value="DNA Methylase, subunit A, domain 2"/>
    <property type="match status" value="1"/>
</dbReference>
<dbReference type="PROSITE" id="PS50013">
    <property type="entry name" value="CHROMO_2"/>
    <property type="match status" value="1"/>
</dbReference>
<feature type="active site" evidence="21">
    <location>
        <position position="562"/>
    </location>
</feature>
<keyword evidence="9 21" id="KW-0949">S-adenosyl-L-methionine</keyword>
<evidence type="ECO:0000256" key="7">
    <source>
        <dbReference type="ARBA" id="ARBA00022603"/>
    </source>
</evidence>
<keyword evidence="7 21" id="KW-0489">Methyltransferase</keyword>
<feature type="compositionally biased region" description="Basic and acidic residues" evidence="23">
    <location>
        <begin position="21"/>
        <end position="30"/>
    </location>
</feature>
<keyword evidence="13 22" id="KW-0067">ATP-binding</keyword>
<dbReference type="PROSITE" id="PS00107">
    <property type="entry name" value="PROTEIN_KINASE_ATP"/>
    <property type="match status" value="1"/>
</dbReference>
<dbReference type="InterPro" id="IPR011009">
    <property type="entry name" value="Kinase-like_dom_sf"/>
</dbReference>
<dbReference type="SUPFAM" id="SSF54160">
    <property type="entry name" value="Chromo domain-like"/>
    <property type="match status" value="1"/>
</dbReference>
<evidence type="ECO:0000256" key="1">
    <source>
        <dbReference type="ARBA" id="ARBA00004123"/>
    </source>
</evidence>
<dbReference type="SUPFAM" id="SSF56112">
    <property type="entry name" value="Protein kinase-like (PK-like)"/>
    <property type="match status" value="1"/>
</dbReference>
<feature type="region of interest" description="Disordered" evidence="23">
    <location>
        <begin position="894"/>
        <end position="970"/>
    </location>
</feature>
<dbReference type="InterPro" id="IPR017441">
    <property type="entry name" value="Protein_kinase_ATP_BS"/>
</dbReference>
<dbReference type="Pfam" id="PF00145">
    <property type="entry name" value="DNA_methylase"/>
    <property type="match status" value="1"/>
</dbReference>
<dbReference type="InterPro" id="IPR050390">
    <property type="entry name" value="C5-Methyltransferase"/>
</dbReference>
<dbReference type="PRINTS" id="PR00105">
    <property type="entry name" value="C5METTRFRASE"/>
</dbReference>
<evidence type="ECO:0000256" key="10">
    <source>
        <dbReference type="ARBA" id="ARBA00022692"/>
    </source>
</evidence>
<dbReference type="PROSITE" id="PS00108">
    <property type="entry name" value="PROTEIN_KINASE_ST"/>
    <property type="match status" value="1"/>
</dbReference>
<comment type="catalytic activity">
    <reaction evidence="20">
        <text>L-seryl-[protein] + ATP = O-phospho-L-seryl-[protein] + ADP + H(+)</text>
        <dbReference type="Rhea" id="RHEA:17989"/>
        <dbReference type="Rhea" id="RHEA-COMP:9863"/>
        <dbReference type="Rhea" id="RHEA-COMP:11604"/>
        <dbReference type="ChEBI" id="CHEBI:15378"/>
        <dbReference type="ChEBI" id="CHEBI:29999"/>
        <dbReference type="ChEBI" id="CHEBI:30616"/>
        <dbReference type="ChEBI" id="CHEBI:83421"/>
        <dbReference type="ChEBI" id="CHEBI:456216"/>
        <dbReference type="EC" id="2.7.11.1"/>
    </reaction>
</comment>
<dbReference type="GO" id="GO:0032259">
    <property type="term" value="P:methylation"/>
    <property type="evidence" value="ECO:0007669"/>
    <property type="project" value="UniProtKB-KW"/>
</dbReference>
<evidence type="ECO:0000256" key="3">
    <source>
        <dbReference type="ARBA" id="ARBA00004236"/>
    </source>
</evidence>
<sequence length="1608" mass="176695">MAPSSPSSAAPTRVSARKRAAKAEEIHQSQEEEVAAASSAKRRRGASAGKKPKPTPKQAKPAKAGRKKAEAERAEPVEDDVCAEEPDEEEMAMGEEEEAEAEAEEQEAAAAAAGSPGKKRVAQPRKRGAVAGGDHEPEFLGDPVPAAEARSNWPKRYDRSAAAKRPEEDEEVKGRCHYRSAKVDNVVYSLGDDVYVKAGENEADYIGRITEFFEGTDRCQYFTCRWFFRPEDTVINSLVCIDVDGHKHDPKRVFLSEEKNDNVLDCIISRVKIVHVDPNMDPKAKGQLIEHCDLYYDMSYSVAYSTFANIPSVTDISKAYVVFGINPNFVSQLENGSSGSETASGISSDDVDLEASSGTPGRTATLLDLYSGCGGMSTGLCLGAALADLKLETRWAVDLNSFACQSLKYNHPQTEVRNEKADEFLALLREWAVLCDKYVHEAVGSELAGSEDQEDESSPLDKDEFVVEKLIGICYGGSGRKDGLYFKVQWEGYGPEEDTWEPIDNLRWAQKKNFAIACEYLFGFDLPPCLAPHFCLVITSTDLPSVMPCKGDVDVICGGPPCQGISGFNRFRNRNEPLKDEKNKQMVTFMDIVAYLKPKYVLMENVVDILKFADGYLGRYALSSLVAMNYQARLGMMVAGCYGLPQFRMRVFLWGALSSMALPKYPLPTHDVVVRGGAPNAFSVENYQPHDVMEYSSSPKTEFQRYIRLGRKVLMFSFCFMLSFSSLCLNVTDMLDWSFGEEAGPDEGKLLDHQPLRLNNDDYERVQQIPVKKGANFRDLKGVKVGANNIVEWDPEIERVYLSSGKPLVPDYAMSFIKGRSLKPFGRLWWDETVPTVVTRAEPHNQIILHPTQARVLTVRENARLQGFPDYYRLFGPIKEKKSSILDLQEQINMASAPDSSPSSANSKQSPPPPPPSPPPSQESTSPPKGESSSSPASKLSPPPPPRKSAGSGNSGDAKKNSPSPSSSPDHTGAIITGVVLGVAGFSLLLAIVACLCSSRKKKKRPPPMNMPFYTDDKGNVYYPNAGLPPMWQQYGSNNGSVAPHPGWHQHGGGNPLSPSPGSMAAPLSGEMGGPYSSGPHGPALPPPSPNMALGFSKSSFTYEELAAATSGFSAANMLGQGGFGYVYKGVLAGSGKEVAVKQLKSGSGQGEREFQAEVEIISRVHHRHLVSLEGYCIAGNQRILVYEFVANNTLEHHLYGKDVPVMDWSMRMKIALGSAKGLAYLHEDCHPRIIHRDIKAANILLDNNFEAMVADFGLAKLTTDTNTHVSTRVMGTFGYLAPEYASSGKLTDRSDVFSFGVMLLELITGRRPIDTTNYMEDSLVDWARPLLGAALAGETGFAELVDPRLGGEYSAVEVERMAACAAASTRHSAKRRPKMSQIVRALEGDASLDDLHQDGVKPGQSMLFSGGGSENLWETEWFTIGNHAPQLRPKSGYAPQPSDAWKEQPSHYDHPEFDWILSKIHDFRVRGMTAESLAYNWIRRGIQPLQQRVNPGYKYSGLNDSSRVLKFDFSHDVIMKRMRLFFCPKTEQPALFEEFSAESPPREGSVLQMVTPAEELPLPPRKKGKGSTPATAIPEVLKEEEDDEEDLQPLTRRSRQPPGKILG</sequence>
<dbReference type="FunFam" id="3.90.120.10:FF:000003">
    <property type="entry name" value="DNA (cytosine-5)-methyltransferase 1"/>
    <property type="match status" value="1"/>
</dbReference>
<evidence type="ECO:0000256" key="11">
    <source>
        <dbReference type="ARBA" id="ARBA00022741"/>
    </source>
</evidence>
<feature type="compositionally biased region" description="Basic and acidic residues" evidence="23">
    <location>
        <begin position="155"/>
        <end position="167"/>
    </location>
</feature>
<keyword evidence="5" id="KW-0723">Serine/threonine-protein kinase</keyword>
<keyword evidence="11 22" id="KW-0547">Nucleotide-binding</keyword>
<evidence type="ECO:0000256" key="21">
    <source>
        <dbReference type="PROSITE-ProRule" id="PRU01016"/>
    </source>
</evidence>
<keyword evidence="12" id="KW-0418">Kinase</keyword>
<feature type="compositionally biased region" description="Acidic residues" evidence="23">
    <location>
        <begin position="77"/>
        <end position="107"/>
    </location>
</feature>
<dbReference type="GO" id="GO:0005886">
    <property type="term" value="C:plasma membrane"/>
    <property type="evidence" value="ECO:0007669"/>
    <property type="project" value="UniProtKB-SubCell"/>
</dbReference>
<evidence type="ECO:0000256" key="18">
    <source>
        <dbReference type="ARBA" id="ARBA00047422"/>
    </source>
</evidence>
<evidence type="ECO:0000256" key="9">
    <source>
        <dbReference type="ARBA" id="ARBA00022691"/>
    </source>
</evidence>
<evidence type="ECO:0000256" key="8">
    <source>
        <dbReference type="ARBA" id="ARBA00022679"/>
    </source>
</evidence>
<dbReference type="GO" id="GO:0003886">
    <property type="term" value="F:DNA (cytosine-5-)-methyltransferase activity"/>
    <property type="evidence" value="ECO:0007669"/>
    <property type="project" value="UniProtKB-EC"/>
</dbReference>
<evidence type="ECO:0000256" key="22">
    <source>
        <dbReference type="PROSITE-ProRule" id="PRU10141"/>
    </source>
</evidence>
<dbReference type="GO" id="GO:0004674">
    <property type="term" value="F:protein serine/threonine kinase activity"/>
    <property type="evidence" value="ECO:0007669"/>
    <property type="project" value="UniProtKB-KW"/>
</dbReference>
<dbReference type="InterPro" id="IPR016197">
    <property type="entry name" value="Chromo-like_dom_sf"/>
</dbReference>
<dbReference type="Pfam" id="PF07714">
    <property type="entry name" value="PK_Tyr_Ser-Thr"/>
    <property type="match status" value="1"/>
</dbReference>
<dbReference type="FunFam" id="2.30.30.490:FF:000011">
    <property type="entry name" value="DNA (cytosine-5)-methyltransferase 1"/>
    <property type="match status" value="1"/>
</dbReference>
<dbReference type="PROSITE" id="PS50011">
    <property type="entry name" value="PROTEIN_KINASE_DOM"/>
    <property type="match status" value="1"/>
</dbReference>
<evidence type="ECO:0000256" key="23">
    <source>
        <dbReference type="SAM" id="MobiDB-lite"/>
    </source>
</evidence>
<dbReference type="GO" id="GO:0003682">
    <property type="term" value="F:chromatin binding"/>
    <property type="evidence" value="ECO:0007669"/>
    <property type="project" value="InterPro"/>
</dbReference>
<dbReference type="InterPro" id="IPR029063">
    <property type="entry name" value="SAM-dependent_MTases_sf"/>
</dbReference>
<dbReference type="Gene3D" id="2.30.30.490">
    <property type="match status" value="1"/>
</dbReference>
<gene>
    <name evidence="27" type="ORF">BAE44_0007428</name>
</gene>
<evidence type="ECO:0000259" key="25">
    <source>
        <dbReference type="PROSITE" id="PS50013"/>
    </source>
</evidence>
<organism evidence="27 28">
    <name type="scientific">Dichanthelium oligosanthes</name>
    <dbReference type="NCBI Taxonomy" id="888268"/>
    <lineage>
        <taxon>Eukaryota</taxon>
        <taxon>Viridiplantae</taxon>
        <taxon>Streptophyta</taxon>
        <taxon>Embryophyta</taxon>
        <taxon>Tracheophyta</taxon>
        <taxon>Spermatophyta</taxon>
        <taxon>Magnoliopsida</taxon>
        <taxon>Liliopsida</taxon>
        <taxon>Poales</taxon>
        <taxon>Poaceae</taxon>
        <taxon>PACMAD clade</taxon>
        <taxon>Panicoideae</taxon>
        <taxon>Panicodae</taxon>
        <taxon>Paniceae</taxon>
        <taxon>Dichantheliinae</taxon>
        <taxon>Dichanthelium</taxon>
    </lineage>
</organism>
<evidence type="ECO:0000313" key="27">
    <source>
        <dbReference type="EMBL" id="OEL31553.1"/>
    </source>
</evidence>
<keyword evidence="6" id="KW-0597">Phosphoprotein</keyword>
<feature type="domain" description="Chromo" evidence="25">
    <location>
        <begin position="465"/>
        <end position="511"/>
    </location>
</feature>
<dbReference type="Gene3D" id="1.10.510.10">
    <property type="entry name" value="Transferase(Phosphotransferase) domain 1"/>
    <property type="match status" value="1"/>
</dbReference>
<dbReference type="GO" id="GO:0005634">
    <property type="term" value="C:nucleus"/>
    <property type="evidence" value="ECO:0007669"/>
    <property type="project" value="UniProtKB-SubCell"/>
</dbReference>
<dbReference type="PANTHER" id="PTHR10629:SF50">
    <property type="entry name" value="DNA (CYTOSINE-5)-METHYLTRANSFERASE CMT3"/>
    <property type="match status" value="1"/>
</dbReference>
<dbReference type="STRING" id="888268.A0A1E5W2G1"/>
<dbReference type="SMART" id="SM00298">
    <property type="entry name" value="CHROMO"/>
    <property type="match status" value="1"/>
</dbReference>
<evidence type="ECO:0000259" key="24">
    <source>
        <dbReference type="PROSITE" id="PS50011"/>
    </source>
</evidence>
<dbReference type="FunFam" id="1.10.510.10:FF:000239">
    <property type="entry name" value="Proline-rich receptor-like protein kinase PERK1"/>
    <property type="match status" value="1"/>
</dbReference>
<proteinExistence type="inferred from homology"/>
<dbReference type="InterPro" id="IPR001245">
    <property type="entry name" value="Ser-Thr/Tyr_kinase_cat_dom"/>
</dbReference>
<dbReference type="SMART" id="SM00439">
    <property type="entry name" value="BAH"/>
    <property type="match status" value="1"/>
</dbReference>
<dbReference type="GO" id="GO:0003677">
    <property type="term" value="F:DNA binding"/>
    <property type="evidence" value="ECO:0007669"/>
    <property type="project" value="UniProtKB-KW"/>
</dbReference>
<feature type="compositionally biased region" description="Low complexity" evidence="23">
    <location>
        <begin position="922"/>
        <end position="940"/>
    </location>
</feature>
<comment type="similarity">
    <text evidence="21">Belongs to the class I-like SAM-binding methyltransferase superfamily. C5-methyltransferase family.</text>
</comment>
<dbReference type="PROSITE" id="PS51679">
    <property type="entry name" value="SAM_MT_C5"/>
    <property type="match status" value="1"/>
</dbReference>
<accession>A0A1E5W2G1</accession>
<evidence type="ECO:0000256" key="5">
    <source>
        <dbReference type="ARBA" id="ARBA00022527"/>
    </source>
</evidence>
<comment type="catalytic activity">
    <reaction evidence="18">
        <text>a 2'-deoxycytidine in DNA + S-adenosyl-L-methionine = a 5-methyl-2'-deoxycytidine in DNA + S-adenosyl-L-homocysteine + H(+)</text>
        <dbReference type="Rhea" id="RHEA:13681"/>
        <dbReference type="Rhea" id="RHEA-COMP:11369"/>
        <dbReference type="Rhea" id="RHEA-COMP:11370"/>
        <dbReference type="ChEBI" id="CHEBI:15378"/>
        <dbReference type="ChEBI" id="CHEBI:57856"/>
        <dbReference type="ChEBI" id="CHEBI:59789"/>
        <dbReference type="ChEBI" id="CHEBI:85452"/>
        <dbReference type="ChEBI" id="CHEBI:85454"/>
        <dbReference type="EC" id="2.1.1.37"/>
    </reaction>
</comment>
<reference evidence="27 28" key="1">
    <citation type="submission" date="2016-09" db="EMBL/GenBank/DDBJ databases">
        <title>The draft genome of Dichanthelium oligosanthes: A C3 panicoid grass species.</title>
        <authorList>
            <person name="Studer A.J."/>
            <person name="Schnable J.C."/>
            <person name="Brutnell T.P."/>
        </authorList>
    </citation>
    <scope>NUCLEOTIDE SEQUENCE [LARGE SCALE GENOMIC DNA]</scope>
    <source>
        <strain evidence="28">cv. Kellogg 1175</strain>
        <tissue evidence="27">Leaf</tissue>
    </source>
</reference>
<evidence type="ECO:0000256" key="17">
    <source>
        <dbReference type="ARBA" id="ARBA00023242"/>
    </source>
</evidence>
<evidence type="ECO:0000256" key="19">
    <source>
        <dbReference type="ARBA" id="ARBA00047899"/>
    </source>
</evidence>
<dbReference type="EMBL" id="LWDX02023139">
    <property type="protein sequence ID" value="OEL31553.1"/>
    <property type="molecule type" value="Genomic_DNA"/>
</dbReference>
<dbReference type="InterPro" id="IPR001525">
    <property type="entry name" value="C5_MeTfrase"/>
</dbReference>
<dbReference type="PANTHER" id="PTHR10629">
    <property type="entry name" value="CYTOSINE-SPECIFIC METHYLTRANSFERASE"/>
    <property type="match status" value="1"/>
</dbReference>
<keyword evidence="17" id="KW-0539">Nucleus</keyword>
<evidence type="ECO:0000256" key="6">
    <source>
        <dbReference type="ARBA" id="ARBA00022553"/>
    </source>
</evidence>
<feature type="region of interest" description="Disordered" evidence="23">
    <location>
        <begin position="1"/>
        <end position="174"/>
    </location>
</feature>
<dbReference type="Pfam" id="PF00385">
    <property type="entry name" value="Chromo"/>
    <property type="match status" value="1"/>
</dbReference>
<evidence type="ECO:0000313" key="28">
    <source>
        <dbReference type="Proteomes" id="UP000095767"/>
    </source>
</evidence>
<evidence type="ECO:0000256" key="20">
    <source>
        <dbReference type="ARBA" id="ARBA00048679"/>
    </source>
</evidence>
<dbReference type="InterPro" id="IPR023780">
    <property type="entry name" value="Chromo_domain"/>
</dbReference>
<comment type="caution">
    <text evidence="27">The sequence shown here is derived from an EMBL/GenBank/DDBJ whole genome shotgun (WGS) entry which is preliminary data.</text>
</comment>
<evidence type="ECO:0000256" key="15">
    <source>
        <dbReference type="ARBA" id="ARBA00023125"/>
    </source>
</evidence>
<feature type="compositionally biased region" description="Low complexity" evidence="23">
    <location>
        <begin position="896"/>
        <end position="909"/>
    </location>
</feature>
<feature type="compositionally biased region" description="Acidic residues" evidence="23">
    <location>
        <begin position="1583"/>
        <end position="1592"/>
    </location>
</feature>
<feature type="domain" description="BAH" evidence="26">
    <location>
        <begin position="186"/>
        <end position="311"/>
    </location>
</feature>
<dbReference type="Gene3D" id="3.30.200.20">
    <property type="entry name" value="Phosphorylase Kinase, domain 1"/>
    <property type="match status" value="1"/>
</dbReference>
<keyword evidence="15" id="KW-0238">DNA-binding</keyword>
<feature type="compositionally biased region" description="Basic and acidic residues" evidence="23">
    <location>
        <begin position="67"/>
        <end position="76"/>
    </location>
</feature>
<dbReference type="Pfam" id="PF01426">
    <property type="entry name" value="BAH"/>
    <property type="match status" value="1"/>
</dbReference>
<evidence type="ECO:0000256" key="16">
    <source>
        <dbReference type="ARBA" id="ARBA00023136"/>
    </source>
</evidence>
<feature type="region of interest" description="Disordered" evidence="23">
    <location>
        <begin position="340"/>
        <end position="359"/>
    </location>
</feature>
<dbReference type="Proteomes" id="UP000095767">
    <property type="component" value="Unassembled WGS sequence"/>
</dbReference>
<dbReference type="GO" id="GO:0005524">
    <property type="term" value="F:ATP binding"/>
    <property type="evidence" value="ECO:0007669"/>
    <property type="project" value="UniProtKB-UniRule"/>
</dbReference>
<feature type="domain" description="Protein kinase" evidence="24">
    <location>
        <begin position="1113"/>
        <end position="1393"/>
    </location>
</feature>
<keyword evidence="14" id="KW-1133">Transmembrane helix</keyword>
<dbReference type="CDD" id="cd14066">
    <property type="entry name" value="STKc_IRAK"/>
    <property type="match status" value="1"/>
</dbReference>
<feature type="region of interest" description="Disordered" evidence="23">
    <location>
        <begin position="1038"/>
        <end position="1091"/>
    </location>
</feature>
<comment type="catalytic activity">
    <reaction evidence="19">
        <text>L-threonyl-[protein] + ATP = O-phospho-L-threonyl-[protein] + ADP + H(+)</text>
        <dbReference type="Rhea" id="RHEA:46608"/>
        <dbReference type="Rhea" id="RHEA-COMP:11060"/>
        <dbReference type="Rhea" id="RHEA-COMP:11605"/>
        <dbReference type="ChEBI" id="CHEBI:15378"/>
        <dbReference type="ChEBI" id="CHEBI:30013"/>
        <dbReference type="ChEBI" id="CHEBI:30616"/>
        <dbReference type="ChEBI" id="CHEBI:61977"/>
        <dbReference type="ChEBI" id="CHEBI:456216"/>
        <dbReference type="EC" id="2.7.11.1"/>
    </reaction>
</comment>
<dbReference type="FunFam" id="3.30.200.20:FF:000212">
    <property type="entry name" value="Proline-rich receptor-like protein kinase PERK8"/>
    <property type="match status" value="1"/>
</dbReference>